<dbReference type="RefSeq" id="WP_133473123.1">
    <property type="nucleotide sequence ID" value="NZ_SNWP01000010.1"/>
</dbReference>
<comment type="caution">
    <text evidence="9">The sequence shown here is derived from an EMBL/GenBank/DDBJ whole genome shotgun (WGS) entry which is preliminary data.</text>
</comment>
<dbReference type="GO" id="GO:0016855">
    <property type="term" value="F:racemase and epimerase activity, acting on amino acids and derivatives"/>
    <property type="evidence" value="ECO:0007669"/>
    <property type="project" value="UniProtKB-UniRule"/>
</dbReference>
<dbReference type="InterPro" id="IPR013341">
    <property type="entry name" value="Mandelate_racemase_N_dom"/>
</dbReference>
<keyword evidence="3 6" id="KW-0460">Magnesium</keyword>
<feature type="binding site" evidence="6">
    <location>
        <position position="239"/>
    </location>
    <ligand>
        <name>Mg(2+)</name>
        <dbReference type="ChEBI" id="CHEBI:18420"/>
    </ligand>
</feature>
<dbReference type="FunFam" id="3.30.390.10:FF:000009">
    <property type="entry name" value="Hydrophobic dipeptide epimerase"/>
    <property type="match status" value="1"/>
</dbReference>
<dbReference type="GO" id="GO:0000287">
    <property type="term" value="F:magnesium ion binding"/>
    <property type="evidence" value="ECO:0007669"/>
    <property type="project" value="UniProtKB-ARBA"/>
</dbReference>
<comment type="similarity">
    <text evidence="1 7">Belongs to the mandelate racemase/muconate lactonizing enzyme family.</text>
</comment>
<feature type="binding site" evidence="6">
    <location>
        <position position="214"/>
    </location>
    <ligand>
        <name>Mg(2+)</name>
        <dbReference type="ChEBI" id="CHEBI:18420"/>
    </ligand>
</feature>
<evidence type="ECO:0000313" key="10">
    <source>
        <dbReference type="Proteomes" id="UP000295741"/>
    </source>
</evidence>
<dbReference type="Gene3D" id="3.20.20.120">
    <property type="entry name" value="Enolase-like C-terminal domain"/>
    <property type="match status" value="1"/>
</dbReference>
<evidence type="ECO:0000256" key="1">
    <source>
        <dbReference type="ARBA" id="ARBA00008031"/>
    </source>
</evidence>
<dbReference type="SMART" id="SM00922">
    <property type="entry name" value="MR_MLE"/>
    <property type="match status" value="1"/>
</dbReference>
<dbReference type="EC" id="5.1.1.-" evidence="7"/>
<dbReference type="InterPro" id="IPR029065">
    <property type="entry name" value="Enolase_C-like"/>
</dbReference>
<dbReference type="EMBL" id="SNWP01000010">
    <property type="protein sequence ID" value="TDO28535.1"/>
    <property type="molecule type" value="Genomic_DNA"/>
</dbReference>
<sequence length="367" mass="40841">MIISSIEVYKYSIPMVPFTIATGTMEYAQNIFIRIHTNEGITGMGECSAFPMIAAETQATCFEMAKDFAKLWKGKNPLKIEDRLHELDLFTAGNYTAKSAFDMALYDIAAQHANMPLYRYLGGEKKKIESDLTIGISDPVSMADTALEFKKKGVKMIKVKLGKEVFADIQRIKLIRDAVGPDIILRIDANQGWSYDDAVTALTAMATYNIQFCEQPMRKWNDELLPELCALSSIPVMADESVFTHHDAARLIKHKACDYINIKLAKSGGIREAIRINQVAEQNNIPCMLGGMLESRMALTAKVHFAMAHNNIQFYDLDTCLLGHKEDPVIGGVQYNGMELILSEEPGIGADVDPAFFTRHNSVPCIV</sequence>
<dbReference type="InterPro" id="IPR034603">
    <property type="entry name" value="Dipeptide_epimerase"/>
</dbReference>
<evidence type="ECO:0000256" key="6">
    <source>
        <dbReference type="PIRSR" id="PIRSR634603-3"/>
    </source>
</evidence>
<dbReference type="Gene3D" id="3.30.390.10">
    <property type="entry name" value="Enolase-like, N-terminal domain"/>
    <property type="match status" value="1"/>
</dbReference>
<feature type="active site" description="Proton acceptor; specific for (R)-substrate epimerization" evidence="5">
    <location>
        <position position="160"/>
    </location>
</feature>
<dbReference type="GO" id="GO:0006518">
    <property type="term" value="P:peptide metabolic process"/>
    <property type="evidence" value="ECO:0007669"/>
    <property type="project" value="UniProtKB-ARBA"/>
</dbReference>
<feature type="binding site" evidence="6">
    <location>
        <position position="188"/>
    </location>
    <ligand>
        <name>Mg(2+)</name>
        <dbReference type="ChEBI" id="CHEBI:18420"/>
    </ligand>
</feature>
<dbReference type="Pfam" id="PF02746">
    <property type="entry name" value="MR_MLE_N"/>
    <property type="match status" value="1"/>
</dbReference>
<dbReference type="SUPFAM" id="SSF51604">
    <property type="entry name" value="Enolase C-terminal domain-like"/>
    <property type="match status" value="1"/>
</dbReference>
<name>A0A4R6J302_9BACT</name>
<feature type="domain" description="Mandelate racemase/muconate lactonizing enzyme C-terminal" evidence="8">
    <location>
        <begin position="139"/>
        <end position="235"/>
    </location>
</feature>
<dbReference type="CDD" id="cd03319">
    <property type="entry name" value="L-Ala-DL-Glu_epimerase"/>
    <property type="match status" value="1"/>
</dbReference>
<keyword evidence="2 6" id="KW-0479">Metal-binding</keyword>
<feature type="active site" description="Proton acceptor; specific for (S)-substrate epimerization" evidence="5">
    <location>
        <position position="263"/>
    </location>
</feature>
<dbReference type="SFLD" id="SFLDS00001">
    <property type="entry name" value="Enolase"/>
    <property type="match status" value="1"/>
</dbReference>
<dbReference type="SFLD" id="SFLDG00180">
    <property type="entry name" value="muconate_cycloisomerase"/>
    <property type="match status" value="1"/>
</dbReference>
<dbReference type="SUPFAM" id="SSF54826">
    <property type="entry name" value="Enolase N-terminal domain-like"/>
    <property type="match status" value="1"/>
</dbReference>
<dbReference type="SFLD" id="SFLDF00009">
    <property type="entry name" value="o-succinylbenzoate_synthase"/>
    <property type="match status" value="1"/>
</dbReference>
<dbReference type="PANTHER" id="PTHR48073:SF2">
    <property type="entry name" value="O-SUCCINYLBENZOATE SYNTHASE"/>
    <property type="match status" value="1"/>
</dbReference>
<evidence type="ECO:0000256" key="2">
    <source>
        <dbReference type="ARBA" id="ARBA00022723"/>
    </source>
</evidence>
<evidence type="ECO:0000313" key="9">
    <source>
        <dbReference type="EMBL" id="TDO28535.1"/>
    </source>
</evidence>
<evidence type="ECO:0000256" key="3">
    <source>
        <dbReference type="ARBA" id="ARBA00022842"/>
    </source>
</evidence>
<evidence type="ECO:0000256" key="5">
    <source>
        <dbReference type="PIRSR" id="PIRSR634603-1"/>
    </source>
</evidence>
<dbReference type="InterPro" id="IPR029017">
    <property type="entry name" value="Enolase-like_N"/>
</dbReference>
<gene>
    <name evidence="9" type="ORF">BC659_0601</name>
</gene>
<reference evidence="9 10" key="1">
    <citation type="submission" date="2019-03" db="EMBL/GenBank/DDBJ databases">
        <title>Genomic Encyclopedia of Archaeal and Bacterial Type Strains, Phase II (KMG-II): from individual species to whole genera.</title>
        <authorList>
            <person name="Goeker M."/>
        </authorList>
    </citation>
    <scope>NUCLEOTIDE SEQUENCE [LARGE SCALE GENOMIC DNA]</scope>
    <source>
        <strain evidence="9 10">DSM 28323</strain>
    </source>
</reference>
<keyword evidence="4 7" id="KW-0413">Isomerase</keyword>
<dbReference type="OrthoDB" id="9775391at2"/>
<evidence type="ECO:0000259" key="8">
    <source>
        <dbReference type="SMART" id="SM00922"/>
    </source>
</evidence>
<dbReference type="AlphaFoldDB" id="A0A4R6J302"/>
<organism evidence="9 10">
    <name type="scientific">Sediminibacterium goheungense</name>
    <dbReference type="NCBI Taxonomy" id="1086393"/>
    <lineage>
        <taxon>Bacteria</taxon>
        <taxon>Pseudomonadati</taxon>
        <taxon>Bacteroidota</taxon>
        <taxon>Chitinophagia</taxon>
        <taxon>Chitinophagales</taxon>
        <taxon>Chitinophagaceae</taxon>
        <taxon>Sediminibacterium</taxon>
    </lineage>
</organism>
<keyword evidence="10" id="KW-1185">Reference proteome</keyword>
<dbReference type="InterPro" id="IPR013342">
    <property type="entry name" value="Mandelate_racemase_C"/>
</dbReference>
<dbReference type="InterPro" id="IPR036849">
    <property type="entry name" value="Enolase-like_C_sf"/>
</dbReference>
<evidence type="ECO:0000256" key="7">
    <source>
        <dbReference type="RuleBase" id="RU366006"/>
    </source>
</evidence>
<dbReference type="Proteomes" id="UP000295741">
    <property type="component" value="Unassembled WGS sequence"/>
</dbReference>
<accession>A0A4R6J302</accession>
<protein>
    <recommendedName>
        <fullName evidence="7">Dipeptide epimerase</fullName>
        <ecNumber evidence="7">5.1.1.-</ecNumber>
    </recommendedName>
</protein>
<comment type="cofactor">
    <cofactor evidence="6 7">
        <name>Mg(2+)</name>
        <dbReference type="ChEBI" id="CHEBI:18420"/>
    </cofactor>
    <text evidence="6 7">Binds 1 Mg(2+) ion per subunit.</text>
</comment>
<proteinExistence type="inferred from homology"/>
<dbReference type="Pfam" id="PF13378">
    <property type="entry name" value="MR_MLE_C"/>
    <property type="match status" value="1"/>
</dbReference>
<evidence type="ECO:0000256" key="4">
    <source>
        <dbReference type="ARBA" id="ARBA00023235"/>
    </source>
</evidence>
<dbReference type="PANTHER" id="PTHR48073">
    <property type="entry name" value="O-SUCCINYLBENZOATE SYNTHASE-RELATED"/>
    <property type="match status" value="1"/>
</dbReference>